<proteinExistence type="predicted"/>
<sequence>MPPVPHDHLELAPAQRFDVLIDFSTYPPGTRITMANGFDTGAMGQVMQFVVADSGPEPFTVPAELSTITELHERDAVTTRKFDFRIGDVNNHDGWLISHMAFDPDTIAAHVRLGTTEIW</sequence>
<dbReference type="Gene3D" id="2.60.40.420">
    <property type="entry name" value="Cupredoxins - blue copper proteins"/>
    <property type="match status" value="1"/>
</dbReference>
<protein>
    <submittedName>
        <fullName evidence="1">Uncharacterized protein</fullName>
    </submittedName>
</protein>
<accession>A0A919TBW9</accession>
<dbReference type="AlphaFoldDB" id="A0A919TBW9"/>
<name>A0A919TBW9_9ACTN</name>
<keyword evidence="2" id="KW-1185">Reference proteome</keyword>
<gene>
    <name evidence="1" type="ORF">Ato02nite_037290</name>
</gene>
<organism evidence="1 2">
    <name type="scientific">Paractinoplanes toevensis</name>
    <dbReference type="NCBI Taxonomy" id="571911"/>
    <lineage>
        <taxon>Bacteria</taxon>
        <taxon>Bacillati</taxon>
        <taxon>Actinomycetota</taxon>
        <taxon>Actinomycetes</taxon>
        <taxon>Micromonosporales</taxon>
        <taxon>Micromonosporaceae</taxon>
        <taxon>Paractinoplanes</taxon>
    </lineage>
</organism>
<dbReference type="Proteomes" id="UP000677082">
    <property type="component" value="Unassembled WGS sequence"/>
</dbReference>
<evidence type="ECO:0000313" key="2">
    <source>
        <dbReference type="Proteomes" id="UP000677082"/>
    </source>
</evidence>
<evidence type="ECO:0000313" key="1">
    <source>
        <dbReference type="EMBL" id="GIM91936.1"/>
    </source>
</evidence>
<reference evidence="1 2" key="1">
    <citation type="submission" date="2021-03" db="EMBL/GenBank/DDBJ databases">
        <title>Whole genome shotgun sequence of Actinoplanes toevensis NBRC 105298.</title>
        <authorList>
            <person name="Komaki H."/>
            <person name="Tamura T."/>
        </authorList>
    </citation>
    <scope>NUCLEOTIDE SEQUENCE [LARGE SCALE GENOMIC DNA]</scope>
    <source>
        <strain evidence="1 2">NBRC 105298</strain>
    </source>
</reference>
<dbReference type="InterPro" id="IPR008972">
    <property type="entry name" value="Cupredoxin"/>
</dbReference>
<dbReference type="RefSeq" id="WP_246607183.1">
    <property type="nucleotide sequence ID" value="NZ_BOQN01000050.1"/>
</dbReference>
<comment type="caution">
    <text evidence="1">The sequence shown here is derived from an EMBL/GenBank/DDBJ whole genome shotgun (WGS) entry which is preliminary data.</text>
</comment>
<dbReference type="EMBL" id="BOQN01000050">
    <property type="protein sequence ID" value="GIM91936.1"/>
    <property type="molecule type" value="Genomic_DNA"/>
</dbReference>